<evidence type="ECO:0000313" key="5">
    <source>
        <dbReference type="Proteomes" id="UP000826195"/>
    </source>
</evidence>
<organism evidence="4 5">
    <name type="scientific">Cotesia glomerata</name>
    <name type="common">Lepidopteran parasitic wasp</name>
    <name type="synonym">Apanteles glomeratus</name>
    <dbReference type="NCBI Taxonomy" id="32391"/>
    <lineage>
        <taxon>Eukaryota</taxon>
        <taxon>Metazoa</taxon>
        <taxon>Ecdysozoa</taxon>
        <taxon>Arthropoda</taxon>
        <taxon>Hexapoda</taxon>
        <taxon>Insecta</taxon>
        <taxon>Pterygota</taxon>
        <taxon>Neoptera</taxon>
        <taxon>Endopterygota</taxon>
        <taxon>Hymenoptera</taxon>
        <taxon>Apocrita</taxon>
        <taxon>Ichneumonoidea</taxon>
        <taxon>Braconidae</taxon>
        <taxon>Microgastrinae</taxon>
        <taxon>Cotesia</taxon>
    </lineage>
</organism>
<dbReference type="Gene3D" id="2.40.70.10">
    <property type="entry name" value="Acid Proteases"/>
    <property type="match status" value="1"/>
</dbReference>
<dbReference type="GO" id="GO:0006508">
    <property type="term" value="P:proteolysis"/>
    <property type="evidence" value="ECO:0007669"/>
    <property type="project" value="InterPro"/>
</dbReference>
<dbReference type="GO" id="GO:0004190">
    <property type="term" value="F:aspartic-type endopeptidase activity"/>
    <property type="evidence" value="ECO:0007669"/>
    <property type="project" value="InterPro"/>
</dbReference>
<sequence>VEESIKKPSKEATREEPLVFTVTNDAANIDQGGPKCYGCGEVGHFIRNCPLQNERRQQARRGSFNPRGSGQLYRNSSRDNAGNLDDRRLYEQKKSVAATASRQPKRWINGPAVSTKTMATASTIISKSMATTIVATKTATTSESVAATTATRTVSTESRPTKNSVQHRPFKLEKAGAAISPAETADTKISENSEREVREKNIKLYGKVHTKIKFHAEKVNGGRATFLIDTGAEINLIKDSTLGANVKINRSKRMRLQRITSKAVISLGQVQLEIEGRTTTFDIVGDEFNLTEDGIQGLPFLGDQGVKIDLKNKTLTLGGKNFKFRKRSSEYPKRCVHLAHVKVINAEKEGYIPRCDIAPVSI</sequence>
<dbReference type="Pfam" id="PF00098">
    <property type="entry name" value="zf-CCHC"/>
    <property type="match status" value="1"/>
</dbReference>
<dbReference type="CDD" id="cd00303">
    <property type="entry name" value="retropepsin_like"/>
    <property type="match status" value="1"/>
</dbReference>
<dbReference type="Gene3D" id="4.10.60.10">
    <property type="entry name" value="Zinc finger, CCHC-type"/>
    <property type="match status" value="1"/>
</dbReference>
<gene>
    <name evidence="4" type="ORF">KQX54_000157</name>
</gene>
<evidence type="ECO:0000256" key="1">
    <source>
        <dbReference type="PROSITE-ProRule" id="PRU00047"/>
    </source>
</evidence>
<feature type="region of interest" description="Disordered" evidence="2">
    <location>
        <begin position="56"/>
        <end position="89"/>
    </location>
</feature>
<dbReference type="EMBL" id="JAHXZJ010003257">
    <property type="protein sequence ID" value="KAH0533467.1"/>
    <property type="molecule type" value="Genomic_DNA"/>
</dbReference>
<dbReference type="InterPro" id="IPR036875">
    <property type="entry name" value="Znf_CCHC_sf"/>
</dbReference>
<evidence type="ECO:0000259" key="3">
    <source>
        <dbReference type="PROSITE" id="PS50158"/>
    </source>
</evidence>
<dbReference type="InterPro" id="IPR021109">
    <property type="entry name" value="Peptidase_aspartic_dom_sf"/>
</dbReference>
<feature type="domain" description="CCHC-type" evidence="3">
    <location>
        <begin position="35"/>
        <end position="50"/>
    </location>
</feature>
<dbReference type="GO" id="GO:0003676">
    <property type="term" value="F:nucleic acid binding"/>
    <property type="evidence" value="ECO:0007669"/>
    <property type="project" value="InterPro"/>
</dbReference>
<protein>
    <recommendedName>
        <fullName evidence="3">CCHC-type domain-containing protein</fullName>
    </recommendedName>
</protein>
<comment type="caution">
    <text evidence="4">The sequence shown here is derived from an EMBL/GenBank/DDBJ whole genome shotgun (WGS) entry which is preliminary data.</text>
</comment>
<keyword evidence="1" id="KW-0479">Metal-binding</keyword>
<proteinExistence type="predicted"/>
<keyword evidence="5" id="KW-1185">Reference proteome</keyword>
<dbReference type="AlphaFoldDB" id="A0AAV7HRQ7"/>
<dbReference type="InterPro" id="IPR001969">
    <property type="entry name" value="Aspartic_peptidase_AS"/>
</dbReference>
<evidence type="ECO:0000256" key="2">
    <source>
        <dbReference type="SAM" id="MobiDB-lite"/>
    </source>
</evidence>
<dbReference type="SUPFAM" id="SSF50630">
    <property type="entry name" value="Acid proteases"/>
    <property type="match status" value="1"/>
</dbReference>
<dbReference type="Proteomes" id="UP000826195">
    <property type="component" value="Unassembled WGS sequence"/>
</dbReference>
<evidence type="ECO:0000313" key="4">
    <source>
        <dbReference type="EMBL" id="KAH0533467.1"/>
    </source>
</evidence>
<keyword evidence="1" id="KW-0862">Zinc</keyword>
<accession>A0AAV7HRQ7</accession>
<dbReference type="SMART" id="SM00343">
    <property type="entry name" value="ZnF_C2HC"/>
    <property type="match status" value="1"/>
</dbReference>
<feature type="non-terminal residue" evidence="4">
    <location>
        <position position="1"/>
    </location>
</feature>
<dbReference type="GO" id="GO:0008270">
    <property type="term" value="F:zinc ion binding"/>
    <property type="evidence" value="ECO:0007669"/>
    <property type="project" value="UniProtKB-KW"/>
</dbReference>
<feature type="compositionally biased region" description="Polar residues" evidence="2">
    <location>
        <begin position="66"/>
        <end position="80"/>
    </location>
</feature>
<reference evidence="4 5" key="1">
    <citation type="journal article" date="2021" name="J. Hered.">
        <title>A chromosome-level genome assembly of the parasitoid wasp, Cotesia glomerata (Hymenoptera: Braconidae).</title>
        <authorList>
            <person name="Pinto B.J."/>
            <person name="Weis J.J."/>
            <person name="Gamble T."/>
            <person name="Ode P.J."/>
            <person name="Paul R."/>
            <person name="Zaspel J.M."/>
        </authorList>
    </citation>
    <scope>NUCLEOTIDE SEQUENCE [LARGE SCALE GENOMIC DNA]</scope>
    <source>
        <strain evidence="4">CgM1</strain>
    </source>
</reference>
<dbReference type="SUPFAM" id="SSF57756">
    <property type="entry name" value="Retrovirus zinc finger-like domains"/>
    <property type="match status" value="1"/>
</dbReference>
<dbReference type="InterPro" id="IPR001878">
    <property type="entry name" value="Znf_CCHC"/>
</dbReference>
<dbReference type="PROSITE" id="PS50158">
    <property type="entry name" value="ZF_CCHC"/>
    <property type="match status" value="1"/>
</dbReference>
<name>A0AAV7HRQ7_COTGL</name>
<dbReference type="PROSITE" id="PS00141">
    <property type="entry name" value="ASP_PROTEASE"/>
    <property type="match status" value="1"/>
</dbReference>
<keyword evidence="1" id="KW-0863">Zinc-finger</keyword>